<dbReference type="AlphaFoldDB" id="A0A1F6GGG7"/>
<gene>
    <name evidence="1" type="ORF">A2527_10300</name>
</gene>
<dbReference type="STRING" id="1817772.A2527_10300"/>
<organism evidence="1 2">
    <name type="scientific">Candidatus Lambdaproteobacteria bacterium RIFOXYD2_FULL_50_16</name>
    <dbReference type="NCBI Taxonomy" id="1817772"/>
    <lineage>
        <taxon>Bacteria</taxon>
        <taxon>Pseudomonadati</taxon>
        <taxon>Pseudomonadota</taxon>
        <taxon>Candidatus Lambdaproteobacteria</taxon>
    </lineage>
</organism>
<dbReference type="EMBL" id="MFNE01000003">
    <property type="protein sequence ID" value="OGG97198.1"/>
    <property type="molecule type" value="Genomic_DNA"/>
</dbReference>
<sequence>MKAPLLKKLVLPLVAVAFFGSPLLAGDLYLSYIREVSNPLFLSDFQLGSQEQIKDTNGHGGALGVLFSTGPTSFWTFEMGNSQTLYQGQIEDGVEVNFAPQAGSGFEALSLSNNIVYDVNLAFSNPYVGLTYTNWDITAQSLRSNYLLPSSYGFGIIRQKVEGEVVIKGVGGEPIATAQYESGNQRYFQMGWIVGFDIVFFELSLRNVTSPILKVTSCNRAAVGETACQRIEAATGNRNNSTQLFTGGVFKAGILF</sequence>
<evidence type="ECO:0008006" key="3">
    <source>
        <dbReference type="Google" id="ProtNLM"/>
    </source>
</evidence>
<proteinExistence type="predicted"/>
<accession>A0A1F6GGG7</accession>
<dbReference type="Proteomes" id="UP000178449">
    <property type="component" value="Unassembled WGS sequence"/>
</dbReference>
<name>A0A1F6GGG7_9PROT</name>
<evidence type="ECO:0000313" key="2">
    <source>
        <dbReference type="Proteomes" id="UP000178449"/>
    </source>
</evidence>
<comment type="caution">
    <text evidence="1">The sequence shown here is derived from an EMBL/GenBank/DDBJ whole genome shotgun (WGS) entry which is preliminary data.</text>
</comment>
<reference evidence="1 2" key="1">
    <citation type="journal article" date="2016" name="Nat. Commun.">
        <title>Thousands of microbial genomes shed light on interconnected biogeochemical processes in an aquifer system.</title>
        <authorList>
            <person name="Anantharaman K."/>
            <person name="Brown C.T."/>
            <person name="Hug L.A."/>
            <person name="Sharon I."/>
            <person name="Castelle C.J."/>
            <person name="Probst A.J."/>
            <person name="Thomas B.C."/>
            <person name="Singh A."/>
            <person name="Wilkins M.J."/>
            <person name="Karaoz U."/>
            <person name="Brodie E.L."/>
            <person name="Williams K.H."/>
            <person name="Hubbard S.S."/>
            <person name="Banfield J.F."/>
        </authorList>
    </citation>
    <scope>NUCLEOTIDE SEQUENCE [LARGE SCALE GENOMIC DNA]</scope>
</reference>
<protein>
    <recommendedName>
        <fullName evidence="3">Outer membrane protein beta-barrel domain-containing protein</fullName>
    </recommendedName>
</protein>
<evidence type="ECO:0000313" key="1">
    <source>
        <dbReference type="EMBL" id="OGG97198.1"/>
    </source>
</evidence>